<evidence type="ECO:0000256" key="2">
    <source>
        <dbReference type="ARBA" id="ARBA00023015"/>
    </source>
</evidence>
<dbReference type="GeneID" id="751845"/>
<reference evidence="9" key="2">
    <citation type="submission" date="2021-01" db="UniProtKB">
        <authorList>
            <consortium name="EnsemblMetazoa"/>
        </authorList>
    </citation>
    <scope>IDENTIFICATION</scope>
</reference>
<dbReference type="OrthoDB" id="5402974at2759"/>
<accession>A0A7M7GHJ0</accession>
<dbReference type="PANTHER" id="PTHR11829">
    <property type="entry name" value="FORKHEAD BOX PROTEIN"/>
    <property type="match status" value="1"/>
</dbReference>
<dbReference type="GO" id="GO:0009653">
    <property type="term" value="P:anatomical structure morphogenesis"/>
    <property type="evidence" value="ECO:0000318"/>
    <property type="project" value="GO_Central"/>
</dbReference>
<feature type="region of interest" description="Disordered" evidence="7">
    <location>
        <begin position="77"/>
        <end position="111"/>
    </location>
</feature>
<keyword evidence="10" id="KW-1185">Reference proteome</keyword>
<reference evidence="10" key="1">
    <citation type="submission" date="2015-02" db="EMBL/GenBank/DDBJ databases">
        <title>Genome sequencing for Strongylocentrotus purpuratus.</title>
        <authorList>
            <person name="Murali S."/>
            <person name="Liu Y."/>
            <person name="Vee V."/>
            <person name="English A."/>
            <person name="Wang M."/>
            <person name="Skinner E."/>
            <person name="Han Y."/>
            <person name="Muzny D.M."/>
            <person name="Worley K.C."/>
            <person name="Gibbs R.A."/>
        </authorList>
    </citation>
    <scope>NUCLEOTIDE SEQUENCE</scope>
</reference>
<dbReference type="Pfam" id="PF00250">
    <property type="entry name" value="Forkhead"/>
    <property type="match status" value="1"/>
</dbReference>
<sequence>MIVNATDLMEGINIRPANEQQGNCRKTELVGHEIAAAAADLRDKYLPTSTGFGIDRLCGSASEDAAGSELGDVEVDMTHDRESPSACSAESEKDDIDVKVDDSKSETADDKKKAISVKPPYSYIALITMSILQSPQKRLTLSGICEFIMNRFPYYREKFPVWQNSIRHNLSLNDCFVKIPREPGNPGKGNYWTLDPASEDMFDNGSFLRRRKRYKRQQPDFFREAGHFMTGPYPMGRPAYGYAMAGLPHHPHTLLPYHLVSPLPPPVALPLPATAHQSMDNGALSSLLSAGITGANSSTTSPTSRATFTIDSLLNGSTAPPSTTVTSTTCTGLSVSRAPHIHPHPSLLAMNPTLALGHLSTGGGGSAFSAPVPSALELLKYREVRDCFQCTRQPTSTCNWR</sequence>
<evidence type="ECO:0000313" key="9">
    <source>
        <dbReference type="EnsemblMetazoa" id="XP_003724544"/>
    </source>
</evidence>
<evidence type="ECO:0000256" key="3">
    <source>
        <dbReference type="ARBA" id="ARBA00023125"/>
    </source>
</evidence>
<dbReference type="EnsemblMetazoa" id="XM_003724496">
    <property type="protein sequence ID" value="XP_003724544"/>
    <property type="gene ID" value="LOC751845"/>
</dbReference>
<dbReference type="InterPro" id="IPR036390">
    <property type="entry name" value="WH_DNA-bd_sf"/>
</dbReference>
<dbReference type="FunFam" id="1.10.10.10:FF:000016">
    <property type="entry name" value="Forkhead box protein I1"/>
    <property type="match status" value="1"/>
</dbReference>
<dbReference type="GO" id="GO:0006357">
    <property type="term" value="P:regulation of transcription by RNA polymerase II"/>
    <property type="evidence" value="ECO:0000318"/>
    <property type="project" value="GO_Central"/>
</dbReference>
<dbReference type="PRINTS" id="PR00053">
    <property type="entry name" value="FORKHEAD"/>
</dbReference>
<dbReference type="InParanoid" id="A0A7M7GHJ0"/>
<evidence type="ECO:0000256" key="6">
    <source>
        <dbReference type="PROSITE-ProRule" id="PRU00089"/>
    </source>
</evidence>
<keyword evidence="5 6" id="KW-0539">Nucleus</keyword>
<proteinExistence type="predicted"/>
<keyword evidence="2" id="KW-0805">Transcription regulation</keyword>
<evidence type="ECO:0000256" key="4">
    <source>
        <dbReference type="ARBA" id="ARBA00023163"/>
    </source>
</evidence>
<feature type="compositionally biased region" description="Basic and acidic residues" evidence="7">
    <location>
        <begin position="96"/>
        <end position="111"/>
    </location>
</feature>
<dbReference type="PROSITE" id="PS00658">
    <property type="entry name" value="FORK_HEAD_2"/>
    <property type="match status" value="1"/>
</dbReference>
<dbReference type="AlphaFoldDB" id="A0A7M7GHJ0"/>
<dbReference type="SMART" id="SM00339">
    <property type="entry name" value="FH"/>
    <property type="match status" value="1"/>
</dbReference>
<dbReference type="InterPro" id="IPR001766">
    <property type="entry name" value="Fork_head_dom"/>
</dbReference>
<dbReference type="GO" id="GO:0000978">
    <property type="term" value="F:RNA polymerase II cis-regulatory region sequence-specific DNA binding"/>
    <property type="evidence" value="ECO:0000318"/>
    <property type="project" value="GO_Central"/>
</dbReference>
<evidence type="ECO:0000256" key="5">
    <source>
        <dbReference type="ARBA" id="ARBA00023242"/>
    </source>
</evidence>
<dbReference type="SUPFAM" id="SSF46785">
    <property type="entry name" value="Winged helix' DNA-binding domain"/>
    <property type="match status" value="1"/>
</dbReference>
<dbReference type="GO" id="GO:0005634">
    <property type="term" value="C:nucleus"/>
    <property type="evidence" value="ECO:0007669"/>
    <property type="project" value="UniProtKB-SubCell"/>
</dbReference>
<dbReference type="FunCoup" id="A0A7M7GHJ0">
    <property type="interactions" value="63"/>
</dbReference>
<feature type="DNA-binding region" description="Fork-head" evidence="6">
    <location>
        <begin position="118"/>
        <end position="212"/>
    </location>
</feature>
<dbReference type="OMA" id="HHISYGH"/>
<name>A0A7M7GHJ0_STRPU</name>
<dbReference type="InterPro" id="IPR036388">
    <property type="entry name" value="WH-like_DNA-bd_sf"/>
</dbReference>
<feature type="domain" description="Fork-head" evidence="8">
    <location>
        <begin position="118"/>
        <end position="212"/>
    </location>
</feature>
<evidence type="ECO:0000313" key="10">
    <source>
        <dbReference type="Proteomes" id="UP000007110"/>
    </source>
</evidence>
<dbReference type="KEGG" id="spu:751845"/>
<evidence type="ECO:0000256" key="7">
    <source>
        <dbReference type="SAM" id="MobiDB-lite"/>
    </source>
</evidence>
<keyword evidence="4" id="KW-0804">Transcription</keyword>
<evidence type="ECO:0000259" key="8">
    <source>
        <dbReference type="PROSITE" id="PS50039"/>
    </source>
</evidence>
<dbReference type="PROSITE" id="PS50039">
    <property type="entry name" value="FORK_HEAD_3"/>
    <property type="match status" value="1"/>
</dbReference>
<protein>
    <recommendedName>
        <fullName evidence="8">Fork-head domain-containing protein</fullName>
    </recommendedName>
</protein>
<keyword evidence="3 6" id="KW-0238">DNA-binding</keyword>
<dbReference type="PANTHER" id="PTHR11829:SF402">
    <property type="entry name" value="FORK HEAD DOMAIN-CONTAINING PROTEIN FD3-RELATED"/>
    <property type="match status" value="1"/>
</dbReference>
<dbReference type="GO" id="GO:0030154">
    <property type="term" value="P:cell differentiation"/>
    <property type="evidence" value="ECO:0000318"/>
    <property type="project" value="GO_Central"/>
</dbReference>
<dbReference type="Gene3D" id="1.10.10.10">
    <property type="entry name" value="Winged helix-like DNA-binding domain superfamily/Winged helix DNA-binding domain"/>
    <property type="match status" value="1"/>
</dbReference>
<dbReference type="GO" id="GO:0000981">
    <property type="term" value="F:DNA-binding transcription factor activity, RNA polymerase II-specific"/>
    <property type="evidence" value="ECO:0000318"/>
    <property type="project" value="GO_Central"/>
</dbReference>
<organism evidence="9 10">
    <name type="scientific">Strongylocentrotus purpuratus</name>
    <name type="common">Purple sea urchin</name>
    <dbReference type="NCBI Taxonomy" id="7668"/>
    <lineage>
        <taxon>Eukaryota</taxon>
        <taxon>Metazoa</taxon>
        <taxon>Echinodermata</taxon>
        <taxon>Eleutherozoa</taxon>
        <taxon>Echinozoa</taxon>
        <taxon>Echinoidea</taxon>
        <taxon>Euechinoidea</taxon>
        <taxon>Echinacea</taxon>
        <taxon>Camarodonta</taxon>
        <taxon>Echinidea</taxon>
        <taxon>Strongylocentrotidae</taxon>
        <taxon>Strongylocentrotus</taxon>
    </lineage>
</organism>
<dbReference type="Proteomes" id="UP000007110">
    <property type="component" value="Unassembled WGS sequence"/>
</dbReference>
<dbReference type="InterPro" id="IPR050211">
    <property type="entry name" value="FOX_domain-containing"/>
</dbReference>
<comment type="subcellular location">
    <subcellularLocation>
        <location evidence="1 6">Nucleus</location>
    </subcellularLocation>
</comment>
<evidence type="ECO:0000256" key="1">
    <source>
        <dbReference type="ARBA" id="ARBA00004123"/>
    </source>
</evidence>
<dbReference type="RefSeq" id="XP_003724544.1">
    <property type="nucleotide sequence ID" value="XM_003724496.3"/>
</dbReference>
<dbReference type="InterPro" id="IPR030456">
    <property type="entry name" value="TF_fork_head_CS_2"/>
</dbReference>
<dbReference type="CDD" id="cd20048">
    <property type="entry name" value="FH_FOXD4-like"/>
    <property type="match status" value="1"/>
</dbReference>